<dbReference type="Proteomes" id="UP000290759">
    <property type="component" value="Unassembled WGS sequence"/>
</dbReference>
<organism evidence="2 3">
    <name type="scientific">Lichenibacterium minor</name>
    <dbReference type="NCBI Taxonomy" id="2316528"/>
    <lineage>
        <taxon>Bacteria</taxon>
        <taxon>Pseudomonadati</taxon>
        <taxon>Pseudomonadota</taxon>
        <taxon>Alphaproteobacteria</taxon>
        <taxon>Hyphomicrobiales</taxon>
        <taxon>Lichenihabitantaceae</taxon>
        <taxon>Lichenibacterium</taxon>
    </lineage>
</organism>
<dbReference type="OrthoDB" id="9806096at2"/>
<feature type="transmembrane region" description="Helical" evidence="1">
    <location>
        <begin position="166"/>
        <end position="187"/>
    </location>
</feature>
<keyword evidence="1" id="KW-1133">Transmembrane helix</keyword>
<sequence>MDNEISEQMEHREHAEHAAHSGEPLLLRVSATIAILAVVAASVGSLETIESGAAISKKSESVLVQNRATDRWAFFQAQSIKKNMYDIAKAANPGQADAFDAKARGYEKDGDVTREKAEELGRESDALLEAGERHEKRHHVLTVGVTLLHVGIAVATLSIIMRGRRWPWYAAMVLGVVGTLVAAAAYAV</sequence>
<reference evidence="2 3" key="1">
    <citation type="submission" date="2018-12" db="EMBL/GenBank/DDBJ databases">
        <authorList>
            <person name="Grouzdev D.S."/>
            <person name="Krutkina M.S."/>
        </authorList>
    </citation>
    <scope>NUCLEOTIDE SEQUENCE [LARGE SCALE GENOMIC DNA]</scope>
    <source>
        <strain evidence="2 3">RmlP026</strain>
    </source>
</reference>
<keyword evidence="3" id="KW-1185">Reference proteome</keyword>
<dbReference type="EMBL" id="QYBB01000011">
    <property type="protein sequence ID" value="RYC31841.1"/>
    <property type="molecule type" value="Genomic_DNA"/>
</dbReference>
<feature type="transmembrane region" description="Helical" evidence="1">
    <location>
        <begin position="140"/>
        <end position="160"/>
    </location>
</feature>
<evidence type="ECO:0000313" key="2">
    <source>
        <dbReference type="EMBL" id="RYC31841.1"/>
    </source>
</evidence>
<reference evidence="2 3" key="2">
    <citation type="submission" date="2019-02" db="EMBL/GenBank/DDBJ databases">
        <title>'Lichenibacterium ramalinii' gen. nov. sp. nov., 'Lichenibacterium minor' gen. nov. sp. nov.</title>
        <authorList>
            <person name="Pankratov T."/>
        </authorList>
    </citation>
    <scope>NUCLEOTIDE SEQUENCE [LARGE SCALE GENOMIC DNA]</scope>
    <source>
        <strain evidence="2 3">RmlP026</strain>
    </source>
</reference>
<dbReference type="Pfam" id="PF14235">
    <property type="entry name" value="DUF4337"/>
    <property type="match status" value="1"/>
</dbReference>
<dbReference type="AlphaFoldDB" id="A0A4Q2U9K1"/>
<protein>
    <submittedName>
        <fullName evidence="2">DUF4337 family protein</fullName>
    </submittedName>
</protein>
<comment type="caution">
    <text evidence="2">The sequence shown here is derived from an EMBL/GenBank/DDBJ whole genome shotgun (WGS) entry which is preliminary data.</text>
</comment>
<gene>
    <name evidence="2" type="ORF">D3273_11995</name>
</gene>
<dbReference type="RefSeq" id="WP_129226792.1">
    <property type="nucleotide sequence ID" value="NZ_QYBB01000011.1"/>
</dbReference>
<evidence type="ECO:0000256" key="1">
    <source>
        <dbReference type="SAM" id="Phobius"/>
    </source>
</evidence>
<proteinExistence type="predicted"/>
<dbReference type="InterPro" id="IPR025570">
    <property type="entry name" value="DUF4337"/>
</dbReference>
<keyword evidence="1" id="KW-0472">Membrane</keyword>
<accession>A0A4Q2U9K1</accession>
<keyword evidence="1" id="KW-0812">Transmembrane</keyword>
<evidence type="ECO:0000313" key="3">
    <source>
        <dbReference type="Proteomes" id="UP000290759"/>
    </source>
</evidence>
<name>A0A4Q2U9K1_9HYPH</name>